<evidence type="ECO:0000259" key="1">
    <source>
        <dbReference type="Pfam" id="PF13304"/>
    </source>
</evidence>
<gene>
    <name evidence="2" type="ORF">DENIS_2236</name>
</gene>
<evidence type="ECO:0000313" key="3">
    <source>
        <dbReference type="Proteomes" id="UP000288096"/>
    </source>
</evidence>
<dbReference type="Pfam" id="PF13304">
    <property type="entry name" value="AAA_21"/>
    <property type="match status" value="1"/>
</dbReference>
<keyword evidence="3" id="KW-1185">Reference proteome</keyword>
<dbReference type="GO" id="GO:0016887">
    <property type="term" value="F:ATP hydrolysis activity"/>
    <property type="evidence" value="ECO:0007669"/>
    <property type="project" value="InterPro"/>
</dbReference>
<dbReference type="SUPFAM" id="SSF52540">
    <property type="entry name" value="P-loop containing nucleoside triphosphate hydrolases"/>
    <property type="match status" value="1"/>
</dbReference>
<accession>A0A401FWD1</accession>
<dbReference type="InterPro" id="IPR027417">
    <property type="entry name" value="P-loop_NTPase"/>
</dbReference>
<dbReference type="EMBL" id="BEXT01000001">
    <property type="protein sequence ID" value="GBC61276.1"/>
    <property type="molecule type" value="Genomic_DNA"/>
</dbReference>
<proteinExistence type="predicted"/>
<dbReference type="AlphaFoldDB" id="A0A401FWD1"/>
<keyword evidence="2" id="KW-0067">ATP-binding</keyword>
<keyword evidence="2" id="KW-0547">Nucleotide-binding</keyword>
<dbReference type="InterPro" id="IPR003959">
    <property type="entry name" value="ATPase_AAA_core"/>
</dbReference>
<organism evidence="2 3">
    <name type="scientific">Desulfonema ishimotonii</name>
    <dbReference type="NCBI Taxonomy" id="45657"/>
    <lineage>
        <taxon>Bacteria</taxon>
        <taxon>Pseudomonadati</taxon>
        <taxon>Thermodesulfobacteriota</taxon>
        <taxon>Desulfobacteria</taxon>
        <taxon>Desulfobacterales</taxon>
        <taxon>Desulfococcaceae</taxon>
        <taxon>Desulfonema</taxon>
    </lineage>
</organism>
<dbReference type="Proteomes" id="UP000288096">
    <property type="component" value="Unassembled WGS sequence"/>
</dbReference>
<feature type="domain" description="ATPase AAA-type core" evidence="1">
    <location>
        <begin position="47"/>
        <end position="372"/>
    </location>
</feature>
<comment type="caution">
    <text evidence="2">The sequence shown here is derived from an EMBL/GenBank/DDBJ whole genome shotgun (WGS) entry which is preliminary data.</text>
</comment>
<dbReference type="Gene3D" id="3.40.50.300">
    <property type="entry name" value="P-loop containing nucleotide triphosphate hydrolases"/>
    <property type="match status" value="1"/>
</dbReference>
<protein>
    <submittedName>
        <fullName evidence="2">ATP-binding protein</fullName>
    </submittedName>
</protein>
<dbReference type="PANTHER" id="PTHR40396:SF1">
    <property type="entry name" value="ATPASE AAA-TYPE CORE DOMAIN-CONTAINING PROTEIN"/>
    <property type="match status" value="1"/>
</dbReference>
<dbReference type="GO" id="GO:0005524">
    <property type="term" value="F:ATP binding"/>
    <property type="evidence" value="ECO:0007669"/>
    <property type="project" value="UniProtKB-KW"/>
</dbReference>
<dbReference type="PANTHER" id="PTHR40396">
    <property type="entry name" value="ATPASE-LIKE PROTEIN"/>
    <property type="match status" value="1"/>
</dbReference>
<reference evidence="3" key="2">
    <citation type="submission" date="2019-01" db="EMBL/GenBank/DDBJ databases">
        <title>Genome sequence of Desulfonema ishimotonii strain Tokyo 01.</title>
        <authorList>
            <person name="Fukui M."/>
        </authorList>
    </citation>
    <scope>NUCLEOTIDE SEQUENCE [LARGE SCALE GENOMIC DNA]</scope>
    <source>
        <strain evidence="3">Tokyo 01</strain>
    </source>
</reference>
<evidence type="ECO:0000313" key="2">
    <source>
        <dbReference type="EMBL" id="GBC61276.1"/>
    </source>
</evidence>
<dbReference type="RefSeq" id="WP_124328583.1">
    <property type="nucleotide sequence ID" value="NZ_BEXT01000001.1"/>
</dbReference>
<sequence length="438" mass="50701">MLLEFSVKNFLSIKDKVIFSLYASDEVKGHEKYNLIPVADQHILKSAVIYGANASGKSNFIKAMGFMRRVIVNSLKLNPEEPIVSAHDYPSFQLNPKSAKAPLEMEASFLYQDIYYRYGFVLDADKIHREWLYFAPEEEENESLLYERRLEKGEYAYDIPDESLIDSDFTKNKKLPDNTLLLAVLAKFTDSPARRVMEWIGNTFNVITSPDENAYEGFTYRKLDEDDYHANILKFLKVADVGIQDVFLKSVTTTDFLDNMPEELRKGLKQLISDKQAKQIVFQHSIFDDKGEEIDKKYWGQNNESAGTKKLFALSGPLIETLKKGEILVIDELDAKLHPMMMRFIIGLFHSKKHNPYNAQLVFATHDTQLLSPRFFRRDQIWFTEKNHYEATDLYSLADFDLDNDADFSRDYFQGRYNAVPFIGDLSLFDKGVEYGEE</sequence>
<name>A0A401FWD1_9BACT</name>
<dbReference type="OrthoDB" id="9809324at2"/>
<reference evidence="3" key="1">
    <citation type="submission" date="2017-11" db="EMBL/GenBank/DDBJ databases">
        <authorList>
            <person name="Watanabe M."/>
            <person name="Kojima H."/>
        </authorList>
    </citation>
    <scope>NUCLEOTIDE SEQUENCE [LARGE SCALE GENOMIC DNA]</scope>
    <source>
        <strain evidence="3">Tokyo 01</strain>
    </source>
</reference>